<dbReference type="SUPFAM" id="SSF51735">
    <property type="entry name" value="NAD(P)-binding Rossmann-fold domains"/>
    <property type="match status" value="1"/>
</dbReference>
<comment type="caution">
    <text evidence="8">Lacks conserved residue(s) required for the propagation of feature annotation.</text>
</comment>
<keyword evidence="6 8" id="KW-0057">Aromatic amino acid biosynthesis</keyword>
<accession>A0ABU3KA24</accession>
<dbReference type="SUPFAM" id="SSF53223">
    <property type="entry name" value="Aminoacid dehydrogenase-like, N-terminal domain"/>
    <property type="match status" value="1"/>
</dbReference>
<feature type="domain" description="Shikimate dehydrogenase substrate binding N-terminal" evidence="9">
    <location>
        <begin position="12"/>
        <end position="95"/>
    </location>
</feature>
<dbReference type="InterPro" id="IPR041121">
    <property type="entry name" value="SDH_C"/>
</dbReference>
<comment type="function">
    <text evidence="8">Involved in the biosynthesis of the chorismate, which leads to the biosynthesis of aromatic amino acids. Catalyzes the reversible NADPH linked reduction of 3-dehydroshikimate (DHSA) to yield shikimate (SA).</text>
</comment>
<dbReference type="InterPro" id="IPR013708">
    <property type="entry name" value="Shikimate_DH-bd_N"/>
</dbReference>
<evidence type="ECO:0000259" key="9">
    <source>
        <dbReference type="Pfam" id="PF08501"/>
    </source>
</evidence>
<evidence type="ECO:0000256" key="1">
    <source>
        <dbReference type="ARBA" id="ARBA00004871"/>
    </source>
</evidence>
<name>A0ABU3KA24_9BACT</name>
<comment type="pathway">
    <text evidence="1 8">Metabolic intermediate biosynthesis; chorismate biosynthesis; chorismate from D-erythrose 4-phosphate and phosphoenolpyruvate: step 4/7.</text>
</comment>
<feature type="binding site" evidence="8">
    <location>
        <position position="68"/>
    </location>
    <ligand>
        <name>shikimate</name>
        <dbReference type="ChEBI" id="CHEBI:36208"/>
    </ligand>
</feature>
<comment type="caution">
    <text evidence="11">The sequence shown here is derived from an EMBL/GenBank/DDBJ whole genome shotgun (WGS) entry which is preliminary data.</text>
</comment>
<dbReference type="HAMAP" id="MF_00222">
    <property type="entry name" value="Shikimate_DH_AroE"/>
    <property type="match status" value="1"/>
</dbReference>
<evidence type="ECO:0000259" key="10">
    <source>
        <dbReference type="Pfam" id="PF18317"/>
    </source>
</evidence>
<dbReference type="CDD" id="cd01065">
    <property type="entry name" value="NAD_bind_Shikimate_DH"/>
    <property type="match status" value="1"/>
</dbReference>
<dbReference type="InterPro" id="IPR036291">
    <property type="entry name" value="NAD(P)-bd_dom_sf"/>
</dbReference>
<feature type="binding site" evidence="8">
    <location>
        <position position="108"/>
    </location>
    <ligand>
        <name>shikimate</name>
        <dbReference type="ChEBI" id="CHEBI:36208"/>
    </ligand>
</feature>
<evidence type="ECO:0000256" key="2">
    <source>
        <dbReference type="ARBA" id="ARBA00012962"/>
    </source>
</evidence>
<dbReference type="NCBIfam" id="NF001314">
    <property type="entry name" value="PRK00258.2-2"/>
    <property type="match status" value="1"/>
</dbReference>
<feature type="binding site" evidence="8">
    <location>
        <begin position="20"/>
        <end position="22"/>
    </location>
    <ligand>
        <name>shikimate</name>
        <dbReference type="ChEBI" id="CHEBI:36208"/>
    </ligand>
</feature>
<dbReference type="Pfam" id="PF08501">
    <property type="entry name" value="Shikimate_dh_N"/>
    <property type="match status" value="1"/>
</dbReference>
<gene>
    <name evidence="8" type="primary">aroE</name>
    <name evidence="11" type="ORF">PPG34_13165</name>
</gene>
<dbReference type="InterPro" id="IPR022893">
    <property type="entry name" value="Shikimate_DH_fam"/>
</dbReference>
<dbReference type="PANTHER" id="PTHR21089">
    <property type="entry name" value="SHIKIMATE DEHYDROGENASE"/>
    <property type="match status" value="1"/>
</dbReference>
<evidence type="ECO:0000256" key="8">
    <source>
        <dbReference type="HAMAP-Rule" id="MF_00222"/>
    </source>
</evidence>
<evidence type="ECO:0000313" key="11">
    <source>
        <dbReference type="EMBL" id="MDT7043304.1"/>
    </source>
</evidence>
<keyword evidence="5 8" id="KW-0560">Oxidoreductase</keyword>
<evidence type="ECO:0000256" key="7">
    <source>
        <dbReference type="ARBA" id="ARBA00049442"/>
    </source>
</evidence>
<evidence type="ECO:0000313" key="12">
    <source>
        <dbReference type="Proteomes" id="UP001250932"/>
    </source>
</evidence>
<dbReference type="Pfam" id="PF18317">
    <property type="entry name" value="SDH_C"/>
    <property type="match status" value="1"/>
</dbReference>
<dbReference type="NCBIfam" id="TIGR00507">
    <property type="entry name" value="aroE"/>
    <property type="match status" value="1"/>
</dbReference>
<comment type="subunit">
    <text evidence="8">Homodimer.</text>
</comment>
<dbReference type="GO" id="GO:0004764">
    <property type="term" value="F:shikimate 3-dehydrogenase (NADP+) activity"/>
    <property type="evidence" value="ECO:0007669"/>
    <property type="project" value="UniProtKB-EC"/>
</dbReference>
<dbReference type="Proteomes" id="UP001250932">
    <property type="component" value="Unassembled WGS sequence"/>
</dbReference>
<feature type="binding site" evidence="8">
    <location>
        <position position="84"/>
    </location>
    <ligand>
        <name>NADP(+)</name>
        <dbReference type="ChEBI" id="CHEBI:58349"/>
    </ligand>
</feature>
<feature type="binding site" evidence="8">
    <location>
        <position position="231"/>
    </location>
    <ligand>
        <name>shikimate</name>
        <dbReference type="ChEBI" id="CHEBI:36208"/>
    </ligand>
</feature>
<feature type="binding site" evidence="8">
    <location>
        <position position="252"/>
    </location>
    <ligand>
        <name>NADP(+)</name>
        <dbReference type="ChEBI" id="CHEBI:58349"/>
    </ligand>
</feature>
<proteinExistence type="inferred from homology"/>
<comment type="similarity">
    <text evidence="8">Belongs to the shikimate dehydrogenase family.</text>
</comment>
<feature type="binding site" evidence="8">
    <location>
        <position position="259"/>
    </location>
    <ligand>
        <name>shikimate</name>
        <dbReference type="ChEBI" id="CHEBI:36208"/>
    </ligand>
</feature>
<dbReference type="PANTHER" id="PTHR21089:SF1">
    <property type="entry name" value="BIFUNCTIONAL 3-DEHYDROQUINATE DEHYDRATASE_SHIKIMATE DEHYDROGENASE, CHLOROPLASTIC"/>
    <property type="match status" value="1"/>
</dbReference>
<dbReference type="Gene3D" id="3.40.50.10860">
    <property type="entry name" value="Leucine Dehydrogenase, chain A, domain 1"/>
    <property type="match status" value="1"/>
</dbReference>
<evidence type="ECO:0000256" key="3">
    <source>
        <dbReference type="ARBA" id="ARBA00022605"/>
    </source>
</evidence>
<dbReference type="NCBIfam" id="NF001319">
    <property type="entry name" value="PRK00258.3-3"/>
    <property type="match status" value="1"/>
</dbReference>
<evidence type="ECO:0000256" key="5">
    <source>
        <dbReference type="ARBA" id="ARBA00023002"/>
    </source>
</evidence>
<dbReference type="RefSeq" id="WP_313833869.1">
    <property type="nucleotide sequence ID" value="NZ_JAQOUE010000001.1"/>
</dbReference>
<dbReference type="InterPro" id="IPR046346">
    <property type="entry name" value="Aminoacid_DH-like_N_sf"/>
</dbReference>
<sequence length="286" mass="30938">MTINTQTQLCGVLGNPVEHSLSPAIHNAAFQHLGLNYVYLAFPVKPEQVKEAIQGIRALGNLRGFSVTIPHKVSAMSVLDEIDDTAKHIGAINTIVKTDQTLTGYNTDASGALQALRQAHVTLAGKHVLIIGTGGAARAIAFGLALHEPITSMTLLGILDEERTALAADLRKGSSVPITDAPINQETLVSAIEQSQVLIHCTPLGMHPKVDGTCIQKVLLKPHLTVMDIVYNPRETRLLREAREIGCSTIPGLEMFLHQAVAQFELWTKQSAPINVMRKILEAQFS</sequence>
<reference evidence="11 12" key="1">
    <citation type="journal article" date="2023" name="ISME J.">
        <title>Cultivation and genomic characterization of novel and ubiquitous marine nitrite-oxidizing bacteria from the Nitrospirales.</title>
        <authorList>
            <person name="Mueller A.J."/>
            <person name="Daebeler A."/>
            <person name="Herbold C.W."/>
            <person name="Kirkegaard R.H."/>
            <person name="Daims H."/>
        </authorList>
    </citation>
    <scope>NUCLEOTIDE SEQUENCE [LARGE SCALE GENOMIC DNA]</scope>
    <source>
        <strain evidence="11 12">EB</strain>
    </source>
</reference>
<protein>
    <recommendedName>
        <fullName evidence="2 8">Shikimate dehydrogenase (NADP(+))</fullName>
        <shortName evidence="8">SDH</shortName>
        <ecNumber evidence="2 8">1.1.1.25</ecNumber>
    </recommendedName>
</protein>
<keyword evidence="4 8" id="KW-0521">NADP</keyword>
<feature type="binding site" evidence="8">
    <location>
        <position position="93"/>
    </location>
    <ligand>
        <name>shikimate</name>
        <dbReference type="ChEBI" id="CHEBI:36208"/>
    </ligand>
</feature>
<evidence type="ECO:0000256" key="6">
    <source>
        <dbReference type="ARBA" id="ARBA00023141"/>
    </source>
</evidence>
<dbReference type="InterPro" id="IPR011342">
    <property type="entry name" value="Shikimate_DH"/>
</dbReference>
<feature type="binding site" evidence="8">
    <location>
        <position position="229"/>
    </location>
    <ligand>
        <name>NADP(+)</name>
        <dbReference type="ChEBI" id="CHEBI:58349"/>
    </ligand>
</feature>
<feature type="active site" description="Proton acceptor" evidence="8">
    <location>
        <position position="72"/>
    </location>
</feature>
<dbReference type="EMBL" id="JAQOUE010000001">
    <property type="protein sequence ID" value="MDT7043304.1"/>
    <property type="molecule type" value="Genomic_DNA"/>
</dbReference>
<dbReference type="Gene3D" id="3.40.50.720">
    <property type="entry name" value="NAD(P)-binding Rossmann-like Domain"/>
    <property type="match status" value="1"/>
</dbReference>
<organism evidence="11 12">
    <name type="scientific">Candidatus Nitronereus thalassa</name>
    <dbReference type="NCBI Taxonomy" id="3020898"/>
    <lineage>
        <taxon>Bacteria</taxon>
        <taxon>Pseudomonadati</taxon>
        <taxon>Nitrospirota</taxon>
        <taxon>Nitrospiria</taxon>
        <taxon>Nitrospirales</taxon>
        <taxon>Nitrospiraceae</taxon>
        <taxon>Candidatus Nitronereus</taxon>
    </lineage>
</organism>
<feature type="domain" description="SDH C-terminal" evidence="10">
    <location>
        <begin position="252"/>
        <end position="281"/>
    </location>
</feature>
<keyword evidence="12" id="KW-1185">Reference proteome</keyword>
<keyword evidence="3 8" id="KW-0028">Amino-acid biosynthesis</keyword>
<dbReference type="EC" id="1.1.1.25" evidence="2 8"/>
<comment type="catalytic activity">
    <reaction evidence="7 8">
        <text>shikimate + NADP(+) = 3-dehydroshikimate + NADPH + H(+)</text>
        <dbReference type="Rhea" id="RHEA:17737"/>
        <dbReference type="ChEBI" id="CHEBI:15378"/>
        <dbReference type="ChEBI" id="CHEBI:16630"/>
        <dbReference type="ChEBI" id="CHEBI:36208"/>
        <dbReference type="ChEBI" id="CHEBI:57783"/>
        <dbReference type="ChEBI" id="CHEBI:58349"/>
        <dbReference type="EC" id="1.1.1.25"/>
    </reaction>
</comment>
<evidence type="ECO:0000256" key="4">
    <source>
        <dbReference type="ARBA" id="ARBA00022857"/>
    </source>
</evidence>